<feature type="compositionally biased region" description="Gly residues" evidence="1">
    <location>
        <begin position="40"/>
        <end position="50"/>
    </location>
</feature>
<feature type="compositionally biased region" description="Basic and acidic residues" evidence="1">
    <location>
        <begin position="22"/>
        <end position="37"/>
    </location>
</feature>
<evidence type="ECO:0000313" key="2">
    <source>
        <dbReference type="EMBL" id="KAJ7733902.1"/>
    </source>
</evidence>
<accession>A0AAD7MVD6</accession>
<feature type="region of interest" description="Disordered" evidence="1">
    <location>
        <begin position="1"/>
        <end position="60"/>
    </location>
</feature>
<dbReference type="AlphaFoldDB" id="A0AAD7MVD6"/>
<comment type="caution">
    <text evidence="2">The sequence shown here is derived from an EMBL/GenBank/DDBJ whole genome shotgun (WGS) entry which is preliminary data.</text>
</comment>
<sequence>MKRVAARCKDEDAAGGAARDAAGARDEGVSAAREDAAGARAGGGTAGTGGERCSSGAQKPTPLHTIRVEARCGLITSYSNLYNGKFLAGNSTTPGCPNHPATSNLNQLSGSEKRSGILGFGVGLAVRWGTCSVVFDGATLLSHNSHIPVNGPPLSFYRASLSLTTGIPITDICRRVSSVPFCSALTPRQSRLEPRFLFLPKPPPHAPVIPPPASAAAAFFGFLIRPPSLSPKGSPTLSRHSPHSCTVSTHLLDPHCPCLASSRCCALRPHQDDINWIQDLPLTQAIPPPSRLFLASRQSTKLLRLLLSPYLAM</sequence>
<name>A0AAD7MVD6_9AGAR</name>
<evidence type="ECO:0000313" key="3">
    <source>
        <dbReference type="Proteomes" id="UP001215598"/>
    </source>
</evidence>
<reference evidence="2" key="1">
    <citation type="submission" date="2023-03" db="EMBL/GenBank/DDBJ databases">
        <title>Massive genome expansion in bonnet fungi (Mycena s.s.) driven by repeated elements and novel gene families across ecological guilds.</title>
        <authorList>
            <consortium name="Lawrence Berkeley National Laboratory"/>
            <person name="Harder C.B."/>
            <person name="Miyauchi S."/>
            <person name="Viragh M."/>
            <person name="Kuo A."/>
            <person name="Thoen E."/>
            <person name="Andreopoulos B."/>
            <person name="Lu D."/>
            <person name="Skrede I."/>
            <person name="Drula E."/>
            <person name="Henrissat B."/>
            <person name="Morin E."/>
            <person name="Kohler A."/>
            <person name="Barry K."/>
            <person name="LaButti K."/>
            <person name="Morin E."/>
            <person name="Salamov A."/>
            <person name="Lipzen A."/>
            <person name="Mereny Z."/>
            <person name="Hegedus B."/>
            <person name="Baldrian P."/>
            <person name="Stursova M."/>
            <person name="Weitz H."/>
            <person name="Taylor A."/>
            <person name="Grigoriev I.V."/>
            <person name="Nagy L.G."/>
            <person name="Martin F."/>
            <person name="Kauserud H."/>
        </authorList>
    </citation>
    <scope>NUCLEOTIDE SEQUENCE</scope>
    <source>
        <strain evidence="2">CBHHK182m</strain>
    </source>
</reference>
<keyword evidence="3" id="KW-1185">Reference proteome</keyword>
<dbReference type="Proteomes" id="UP001215598">
    <property type="component" value="Unassembled WGS sequence"/>
</dbReference>
<protein>
    <submittedName>
        <fullName evidence="2">Uncharacterized protein</fullName>
    </submittedName>
</protein>
<dbReference type="EMBL" id="JARKIB010000135">
    <property type="protein sequence ID" value="KAJ7733902.1"/>
    <property type="molecule type" value="Genomic_DNA"/>
</dbReference>
<proteinExistence type="predicted"/>
<evidence type="ECO:0000256" key="1">
    <source>
        <dbReference type="SAM" id="MobiDB-lite"/>
    </source>
</evidence>
<gene>
    <name evidence="2" type="ORF">B0H16DRAFT_1467787</name>
</gene>
<organism evidence="2 3">
    <name type="scientific">Mycena metata</name>
    <dbReference type="NCBI Taxonomy" id="1033252"/>
    <lineage>
        <taxon>Eukaryota</taxon>
        <taxon>Fungi</taxon>
        <taxon>Dikarya</taxon>
        <taxon>Basidiomycota</taxon>
        <taxon>Agaricomycotina</taxon>
        <taxon>Agaricomycetes</taxon>
        <taxon>Agaricomycetidae</taxon>
        <taxon>Agaricales</taxon>
        <taxon>Marasmiineae</taxon>
        <taxon>Mycenaceae</taxon>
        <taxon>Mycena</taxon>
    </lineage>
</organism>